<dbReference type="SUPFAM" id="SSF46689">
    <property type="entry name" value="Homeodomain-like"/>
    <property type="match status" value="1"/>
</dbReference>
<evidence type="ECO:0000256" key="2">
    <source>
        <dbReference type="ARBA" id="ARBA00023125"/>
    </source>
</evidence>
<dbReference type="InterPro" id="IPR001647">
    <property type="entry name" value="HTH_TetR"/>
</dbReference>
<protein>
    <submittedName>
        <fullName evidence="6">Helix-turn-helix domain-containing protein</fullName>
    </submittedName>
</protein>
<evidence type="ECO:0000259" key="5">
    <source>
        <dbReference type="PROSITE" id="PS50977"/>
    </source>
</evidence>
<reference evidence="7" key="1">
    <citation type="journal article" date="2019" name="Int. J. Syst. Evol. Microbiol.">
        <title>The Global Catalogue of Microorganisms (GCM) 10K type strain sequencing project: providing services to taxonomists for standard genome sequencing and annotation.</title>
        <authorList>
            <consortium name="The Broad Institute Genomics Platform"/>
            <consortium name="The Broad Institute Genome Sequencing Center for Infectious Disease"/>
            <person name="Wu L."/>
            <person name="Ma J."/>
        </authorList>
    </citation>
    <scope>NUCLEOTIDE SEQUENCE [LARGE SCALE GENOMIC DNA]</scope>
    <source>
        <strain evidence="7">JCM 18123</strain>
    </source>
</reference>
<comment type="caution">
    <text evidence="6">The sequence shown here is derived from an EMBL/GenBank/DDBJ whole genome shotgun (WGS) entry which is preliminary data.</text>
</comment>
<dbReference type="InterPro" id="IPR009057">
    <property type="entry name" value="Homeodomain-like_sf"/>
</dbReference>
<evidence type="ECO:0000256" key="1">
    <source>
        <dbReference type="ARBA" id="ARBA00023015"/>
    </source>
</evidence>
<dbReference type="Gene3D" id="1.10.357.10">
    <property type="entry name" value="Tetracycline Repressor, domain 2"/>
    <property type="match status" value="1"/>
</dbReference>
<evidence type="ECO:0000313" key="7">
    <source>
        <dbReference type="Proteomes" id="UP001499993"/>
    </source>
</evidence>
<dbReference type="RefSeq" id="WP_345555802.1">
    <property type="nucleotide sequence ID" value="NZ_BAABIK010000005.1"/>
</dbReference>
<dbReference type="PANTHER" id="PTHR30055">
    <property type="entry name" value="HTH-TYPE TRANSCRIPTIONAL REGULATOR RUTR"/>
    <property type="match status" value="1"/>
</dbReference>
<evidence type="ECO:0000256" key="3">
    <source>
        <dbReference type="ARBA" id="ARBA00023163"/>
    </source>
</evidence>
<dbReference type="InterPro" id="IPR023772">
    <property type="entry name" value="DNA-bd_HTH_TetR-type_CS"/>
</dbReference>
<sequence>MPEPDPAASAPEPADPEHSARAERILDAAAELLVAWGYRRITIEDVAKRAGVGKGTVYLHFRTKELLFLTVLLRVQATLMDGLIASFRRDPQLIRPSAVASANYTTATENPILRATLTRDSETLGSLVSSGLRELGDYTRARIAVVTEYFATLREHGVLRSDTPLDQQLHAFVRVFYGYVATQRAAEFMRAEGGDHTAADARMLARVVSASLEVPGDDPAPARAAAPHVITLFERLLARVHEEIANQKRT</sequence>
<feature type="domain" description="HTH tetR-type" evidence="5">
    <location>
        <begin position="19"/>
        <end position="79"/>
    </location>
</feature>
<gene>
    <name evidence="6" type="ORF">GCM10023224_12370</name>
</gene>
<dbReference type="PROSITE" id="PS50977">
    <property type="entry name" value="HTH_TETR_2"/>
    <property type="match status" value="1"/>
</dbReference>
<dbReference type="PANTHER" id="PTHR30055:SF234">
    <property type="entry name" value="HTH-TYPE TRANSCRIPTIONAL REGULATOR BETI"/>
    <property type="match status" value="1"/>
</dbReference>
<keyword evidence="1" id="KW-0805">Transcription regulation</keyword>
<proteinExistence type="predicted"/>
<dbReference type="Proteomes" id="UP001499993">
    <property type="component" value="Unassembled WGS sequence"/>
</dbReference>
<keyword evidence="7" id="KW-1185">Reference proteome</keyword>
<dbReference type="PRINTS" id="PR00455">
    <property type="entry name" value="HTHTETR"/>
</dbReference>
<dbReference type="PROSITE" id="PS01081">
    <property type="entry name" value="HTH_TETR_1"/>
    <property type="match status" value="1"/>
</dbReference>
<keyword evidence="2 4" id="KW-0238">DNA-binding</keyword>
<organism evidence="6 7">
    <name type="scientific">Streptomonospora halophila</name>
    <dbReference type="NCBI Taxonomy" id="427369"/>
    <lineage>
        <taxon>Bacteria</taxon>
        <taxon>Bacillati</taxon>
        <taxon>Actinomycetota</taxon>
        <taxon>Actinomycetes</taxon>
        <taxon>Streptosporangiales</taxon>
        <taxon>Nocardiopsidaceae</taxon>
        <taxon>Streptomonospora</taxon>
    </lineage>
</organism>
<dbReference type="EMBL" id="BAABIK010000005">
    <property type="protein sequence ID" value="GAA4933532.1"/>
    <property type="molecule type" value="Genomic_DNA"/>
</dbReference>
<name>A0ABP9GCG2_9ACTN</name>
<keyword evidence="3" id="KW-0804">Transcription</keyword>
<accession>A0ABP9GCG2</accession>
<feature type="DNA-binding region" description="H-T-H motif" evidence="4">
    <location>
        <begin position="42"/>
        <end position="61"/>
    </location>
</feature>
<dbReference type="InterPro" id="IPR050109">
    <property type="entry name" value="HTH-type_TetR-like_transc_reg"/>
</dbReference>
<evidence type="ECO:0000313" key="6">
    <source>
        <dbReference type="EMBL" id="GAA4933532.1"/>
    </source>
</evidence>
<dbReference type="Pfam" id="PF00440">
    <property type="entry name" value="TetR_N"/>
    <property type="match status" value="1"/>
</dbReference>
<evidence type="ECO:0000256" key="4">
    <source>
        <dbReference type="PROSITE-ProRule" id="PRU00335"/>
    </source>
</evidence>